<evidence type="ECO:0000256" key="1">
    <source>
        <dbReference type="SAM" id="MobiDB-lite"/>
    </source>
</evidence>
<evidence type="ECO:0000313" key="2">
    <source>
        <dbReference type="EMBL" id="CAC5394098.1"/>
    </source>
</evidence>
<feature type="compositionally biased region" description="Polar residues" evidence="1">
    <location>
        <begin position="8"/>
        <end position="27"/>
    </location>
</feature>
<keyword evidence="3" id="KW-1185">Reference proteome</keyword>
<accession>A0A6J8CCE3</accession>
<dbReference type="EMBL" id="CACVKT020005253">
    <property type="protein sequence ID" value="CAC5394098.1"/>
    <property type="molecule type" value="Genomic_DNA"/>
</dbReference>
<protein>
    <submittedName>
        <fullName evidence="2">Uncharacterized protein</fullName>
    </submittedName>
</protein>
<sequence>MIRASAATKLNSKITSSSQSAHQADGSSPLTVPGDYIYVKIPTDIVTTDDIFFIEPHKNDSHENLFLVSSVAGNLRIPNLTDKPLVLKRNEHFCNVHSTYSPENDDIKSPKHAVAANSQLHKVQVIHSDLIRVDPDGLLQLCVKEKFEALLRQYDDVFCPPFKGYNGAVGALEAKVNMGPVQPPQRKGRIPKYSKTQLVTLQE</sequence>
<gene>
    <name evidence="2" type="ORF">MCOR_28893</name>
</gene>
<dbReference type="OrthoDB" id="10058380at2759"/>
<feature type="region of interest" description="Disordered" evidence="1">
    <location>
        <begin position="1"/>
        <end position="27"/>
    </location>
</feature>
<dbReference type="AlphaFoldDB" id="A0A6J8CCE3"/>
<dbReference type="Proteomes" id="UP000507470">
    <property type="component" value="Unassembled WGS sequence"/>
</dbReference>
<proteinExistence type="predicted"/>
<evidence type="ECO:0000313" key="3">
    <source>
        <dbReference type="Proteomes" id="UP000507470"/>
    </source>
</evidence>
<organism evidence="2 3">
    <name type="scientific">Mytilus coruscus</name>
    <name type="common">Sea mussel</name>
    <dbReference type="NCBI Taxonomy" id="42192"/>
    <lineage>
        <taxon>Eukaryota</taxon>
        <taxon>Metazoa</taxon>
        <taxon>Spiralia</taxon>
        <taxon>Lophotrochozoa</taxon>
        <taxon>Mollusca</taxon>
        <taxon>Bivalvia</taxon>
        <taxon>Autobranchia</taxon>
        <taxon>Pteriomorphia</taxon>
        <taxon>Mytilida</taxon>
        <taxon>Mytiloidea</taxon>
        <taxon>Mytilidae</taxon>
        <taxon>Mytilinae</taxon>
        <taxon>Mytilus</taxon>
    </lineage>
</organism>
<name>A0A6J8CCE3_MYTCO</name>
<reference evidence="2 3" key="1">
    <citation type="submission" date="2020-06" db="EMBL/GenBank/DDBJ databases">
        <authorList>
            <person name="Li R."/>
            <person name="Bekaert M."/>
        </authorList>
    </citation>
    <scope>NUCLEOTIDE SEQUENCE [LARGE SCALE GENOMIC DNA]</scope>
    <source>
        <strain evidence="3">wild</strain>
    </source>
</reference>